<dbReference type="Pfam" id="PF01648">
    <property type="entry name" value="ACPS"/>
    <property type="match status" value="1"/>
</dbReference>
<accession>A0A127A0Q9</accession>
<gene>
    <name evidence="3" type="ORF">SA2016_1718</name>
</gene>
<dbReference type="InterPro" id="IPR008278">
    <property type="entry name" value="4-PPantetheinyl_Trfase_dom"/>
</dbReference>
<dbReference type="SUPFAM" id="SSF56214">
    <property type="entry name" value="4'-phosphopantetheinyl transferase"/>
    <property type="match status" value="1"/>
</dbReference>
<keyword evidence="4" id="KW-1185">Reference proteome</keyword>
<dbReference type="EMBL" id="CP014518">
    <property type="protein sequence ID" value="AMM32394.1"/>
    <property type="molecule type" value="Genomic_DNA"/>
</dbReference>
<dbReference type="KEGG" id="satk:SA2016_1718"/>
<dbReference type="AlphaFoldDB" id="A0A127A0Q9"/>
<dbReference type="Gene3D" id="3.90.470.20">
    <property type="entry name" value="4'-phosphopantetheinyl transferase domain"/>
    <property type="match status" value="1"/>
</dbReference>
<evidence type="ECO:0000259" key="2">
    <source>
        <dbReference type="Pfam" id="PF01648"/>
    </source>
</evidence>
<evidence type="ECO:0000313" key="3">
    <source>
        <dbReference type="EMBL" id="AMM32394.1"/>
    </source>
</evidence>
<dbReference type="STRING" id="37927.SA2016_1718"/>
<dbReference type="GO" id="GO:0000287">
    <property type="term" value="F:magnesium ion binding"/>
    <property type="evidence" value="ECO:0007669"/>
    <property type="project" value="InterPro"/>
</dbReference>
<dbReference type="InterPro" id="IPR037143">
    <property type="entry name" value="4-PPantetheinyl_Trfase_dom_sf"/>
</dbReference>
<organism evidence="3 4">
    <name type="scientific">Sinomonas atrocyanea</name>
    <dbReference type="NCBI Taxonomy" id="37927"/>
    <lineage>
        <taxon>Bacteria</taxon>
        <taxon>Bacillati</taxon>
        <taxon>Actinomycetota</taxon>
        <taxon>Actinomycetes</taxon>
        <taxon>Micrococcales</taxon>
        <taxon>Micrococcaceae</taxon>
        <taxon>Sinomonas</taxon>
    </lineage>
</organism>
<feature type="domain" description="4'-phosphopantetheinyl transferase" evidence="2">
    <location>
        <begin position="132"/>
        <end position="190"/>
    </location>
</feature>
<sequence>MLLRAVPLGRPGSALPAGVCTPGELDRAAAILDPRRSREFVEARLALRCLVAELVGADLRLLVPVYRCPDCGPGEHGAPGFALARAVPGAAHDDGGPLPLPVAASMSRAGGWALLAAEVTPPEREVGATPPRIGVDLARVADFRGAIPDAAFSAAERRRVSAAEDPPTEAARLWVRKEALLKALGAGLRVHPAAVSTGGDSRVEDLDREALGLPAGFVAALAQI</sequence>
<name>A0A127A0Q9_9MICC</name>
<protein>
    <submittedName>
        <fullName evidence="3">Phosphopantetheinyl transferase</fullName>
    </submittedName>
</protein>
<reference evidence="3 4" key="1">
    <citation type="submission" date="2016-02" db="EMBL/GenBank/DDBJ databases">
        <title>Complete genome of Sinomonas atrocyanea KCTC 3377.</title>
        <authorList>
            <person name="Kim K.M."/>
        </authorList>
    </citation>
    <scope>NUCLEOTIDE SEQUENCE [LARGE SCALE GENOMIC DNA]</scope>
    <source>
        <strain evidence="3 4">KCTC 3377</strain>
    </source>
</reference>
<evidence type="ECO:0000313" key="4">
    <source>
        <dbReference type="Proteomes" id="UP000070134"/>
    </source>
</evidence>
<proteinExistence type="predicted"/>
<evidence type="ECO:0000256" key="1">
    <source>
        <dbReference type="ARBA" id="ARBA00022679"/>
    </source>
</evidence>
<dbReference type="OrthoDB" id="190168at2"/>
<dbReference type="Proteomes" id="UP000070134">
    <property type="component" value="Chromosome"/>
</dbReference>
<dbReference type="GO" id="GO:0008897">
    <property type="term" value="F:holo-[acyl-carrier-protein] synthase activity"/>
    <property type="evidence" value="ECO:0007669"/>
    <property type="project" value="InterPro"/>
</dbReference>
<keyword evidence="1 3" id="KW-0808">Transferase</keyword>